<dbReference type="InterPro" id="IPR043161">
    <property type="entry name" value="DOCK_C_lobe_A"/>
</dbReference>
<dbReference type="Gene3D" id="1.25.40.410">
    <property type="match status" value="1"/>
</dbReference>
<name>A0A1X7U0L2_AMPQE</name>
<evidence type="ECO:0000256" key="2">
    <source>
        <dbReference type="PROSITE-ProRule" id="PRU00984"/>
    </source>
</evidence>
<dbReference type="InterPro" id="IPR027357">
    <property type="entry name" value="DOCKER_dom"/>
</dbReference>
<evidence type="ECO:0000313" key="5">
    <source>
        <dbReference type="EnsemblMetazoa" id="Aqu2.1.21117_001"/>
    </source>
</evidence>
<dbReference type="AlphaFoldDB" id="A0A1X7U0L2"/>
<dbReference type="GO" id="GO:0007264">
    <property type="term" value="P:small GTPase-mediated signal transduction"/>
    <property type="evidence" value="ECO:0007669"/>
    <property type="project" value="InterPro"/>
</dbReference>
<sequence>MASKILNIPSFSPIPNHQVLVSIVKEITGFNREDLLKSYVEYSFLTTVDPISDKTVHEEVVRLLVEYVTGKHDKENQLLLYIWFFFDVVIKSIAQSKDMRHENETDRSELISSEFTENIETLLLFIITQSCNDTNNGLKGIVSVAKFIKQCFSFIDRGLVFNFIDKSIEVLDSFDTQFVSELRLDFLSYVCEHEHFIPLNLPFKTKPVLMTFYINDEYCTDHYLAGLLLREFEAALKSDNIQVRSKSIKMVRNVLAKIDFDDRYTDQEEKERISGLFFPLLTITLRHSSKLHKGREEPPPLIPSVPPTPGTVPPLTPPSDPEPANTDEGTGPPSLLKKSSQGNIKLNPITGAAPGIEAINPLDVTAAPPPVALVSVNTCSFSREETRDLLICFLFVVKHLNDDVLNQWWQDCVDAPVPLSRTYSLSNRLEDQAPVGGAGGGAYNDSNEISAFFDILESCAHVFEYSGRISITKKWSSRSVVLKRLEEMYTTDETLKGKGGGAVGGARKSIAVHRSLLSTRSSQSYSLIHPPTDQASKPSLIHTQSVSTFPIQSKSASLIPGGVSRSSVIPNAGGDDSVDMYITMESCLAHEVGIILLNVLELFGDHFNEQINEEHENILITKKFFSLLNTLFEVNPSSVLQHHLLSTLRAMTSKFKGALFKDSPEYCGAICYQILKCCNSNFTTTRAEAIAVLYLLMKVNFKFFAKKSFTRTGLQTTVALSKIATSTGINTSLLNLRRSLAIIVSYAENDIEVKTTSFPTGVRDLMDRLRTVLSSTALMKEHENDPEKLLDLYYSLAESYAHSPELRSTWLESMAERHIQYENHNEAAQCYLHIASLIIEYLKLTGRSTRGCSILDDVSVNVKRDKKKIDLDDKATLDQRHNEVDLVKILELAFTELEKGELYELMTSIFKILLPFYENDKNYKVNQGVQEYANVFLKDLGPAADRYPQEHIESLKEVYREFISLCDEALQLFAQLASKEQSLLVFEMNRQFFIMKQSLEPILKTRGKLVSTKSVGSLPSQRGRGSSKSHPLVMRTATTFTLPTEHKELTTI</sequence>
<dbReference type="Pfam" id="PF06920">
    <property type="entry name" value="DHR-2_Lobe_A"/>
    <property type="match status" value="1"/>
</dbReference>
<dbReference type="EnsemblMetazoa" id="Aqu2.1.21117_001">
    <property type="protein sequence ID" value="Aqu2.1.21117_001"/>
    <property type="gene ID" value="Aqu2.1.21117"/>
</dbReference>
<dbReference type="PANTHER" id="PTHR23317:SF26">
    <property type="entry name" value="ZIZIMIN, ISOFORM K"/>
    <property type="match status" value="1"/>
</dbReference>
<feature type="compositionally biased region" description="Pro residues" evidence="3">
    <location>
        <begin position="299"/>
        <end position="321"/>
    </location>
</feature>
<proteinExistence type="inferred from homology"/>
<accession>A0A1X7U0L2</accession>
<dbReference type="InterPro" id="IPR026791">
    <property type="entry name" value="DOCK"/>
</dbReference>
<dbReference type="PROSITE" id="PS51651">
    <property type="entry name" value="DOCKER"/>
    <property type="match status" value="1"/>
</dbReference>
<dbReference type="GO" id="GO:0005085">
    <property type="term" value="F:guanyl-nucleotide exchange factor activity"/>
    <property type="evidence" value="ECO:0007669"/>
    <property type="project" value="UniProtKB-KW"/>
</dbReference>
<evidence type="ECO:0000256" key="1">
    <source>
        <dbReference type="ARBA" id="ARBA00022658"/>
    </source>
</evidence>
<dbReference type="InParanoid" id="A0A1X7U0L2"/>
<feature type="domain" description="DOCKER" evidence="4">
    <location>
        <begin position="798"/>
        <end position="1052"/>
    </location>
</feature>
<evidence type="ECO:0000256" key="3">
    <source>
        <dbReference type="SAM" id="MobiDB-lite"/>
    </source>
</evidence>
<dbReference type="SUPFAM" id="SSF48371">
    <property type="entry name" value="ARM repeat"/>
    <property type="match status" value="1"/>
</dbReference>
<evidence type="ECO:0000259" key="4">
    <source>
        <dbReference type="PROSITE" id="PS51651"/>
    </source>
</evidence>
<protein>
    <recommendedName>
        <fullName evidence="4">DOCKER domain-containing protein</fullName>
    </recommendedName>
</protein>
<dbReference type="PANTHER" id="PTHR23317">
    <property type="entry name" value="DEDICATOR OF CYTOKINESIS DOCK"/>
    <property type="match status" value="1"/>
</dbReference>
<feature type="region of interest" description="Disordered" evidence="3">
    <location>
        <begin position="292"/>
        <end position="341"/>
    </location>
</feature>
<dbReference type="InterPro" id="IPR016024">
    <property type="entry name" value="ARM-type_fold"/>
</dbReference>
<comment type="similarity">
    <text evidence="2">Belongs to the DOCK family.</text>
</comment>
<keyword evidence="1" id="KW-0344">Guanine-nucleotide releasing factor</keyword>
<dbReference type="OrthoDB" id="9908049at2759"/>
<organism evidence="5">
    <name type="scientific">Amphimedon queenslandica</name>
    <name type="common">Sponge</name>
    <dbReference type="NCBI Taxonomy" id="400682"/>
    <lineage>
        <taxon>Eukaryota</taxon>
        <taxon>Metazoa</taxon>
        <taxon>Porifera</taxon>
        <taxon>Demospongiae</taxon>
        <taxon>Heteroscleromorpha</taxon>
        <taxon>Haplosclerida</taxon>
        <taxon>Niphatidae</taxon>
        <taxon>Amphimedon</taxon>
    </lineage>
</organism>
<reference evidence="5" key="1">
    <citation type="submission" date="2017-05" db="UniProtKB">
        <authorList>
            <consortium name="EnsemblMetazoa"/>
        </authorList>
    </citation>
    <scope>IDENTIFICATION</scope>
</reference>
<dbReference type="InterPro" id="IPR046769">
    <property type="entry name" value="DOCKER_Lobe_A"/>
</dbReference>